<organism evidence="8">
    <name type="scientific">Talaromyces marneffei PM1</name>
    <dbReference type="NCBI Taxonomy" id="1077442"/>
    <lineage>
        <taxon>Eukaryota</taxon>
        <taxon>Fungi</taxon>
        <taxon>Dikarya</taxon>
        <taxon>Ascomycota</taxon>
        <taxon>Pezizomycotina</taxon>
        <taxon>Eurotiomycetes</taxon>
        <taxon>Eurotiomycetidae</taxon>
        <taxon>Eurotiales</taxon>
        <taxon>Trichocomaceae</taxon>
        <taxon>Talaromyces</taxon>
        <taxon>Talaromyces sect. Talaromyces</taxon>
    </lineage>
</organism>
<protein>
    <recommendedName>
        <fullName evidence="7">Rhodopsin domain-containing protein</fullName>
    </recommendedName>
</protein>
<feature type="transmembrane region" description="Helical" evidence="6">
    <location>
        <begin position="254"/>
        <end position="274"/>
    </location>
</feature>
<comment type="similarity">
    <text evidence="5">Belongs to the SAT4 family.</text>
</comment>
<feature type="transmembrane region" description="Helical" evidence="6">
    <location>
        <begin position="20"/>
        <end position="41"/>
    </location>
</feature>
<reference evidence="8" key="1">
    <citation type="journal article" date="2014" name="PLoS Genet.">
        <title>Signature Gene Expression Reveals Novel Clues to the Molecular Mechanisms of Dimorphic Transition in Penicillium marneffei.</title>
        <authorList>
            <person name="Yang E."/>
            <person name="Wang G."/>
            <person name="Cai J."/>
            <person name="Woo P.C."/>
            <person name="Lau S.K."/>
            <person name="Yuen K.-Y."/>
            <person name="Chow W.-N."/>
            <person name="Lin X."/>
        </authorList>
    </citation>
    <scope>NUCLEOTIDE SEQUENCE [LARGE SCALE GENOMIC DNA]</scope>
    <source>
        <strain evidence="8">PM1</strain>
    </source>
</reference>
<evidence type="ECO:0000256" key="1">
    <source>
        <dbReference type="ARBA" id="ARBA00004141"/>
    </source>
</evidence>
<feature type="transmembrane region" description="Helical" evidence="6">
    <location>
        <begin position="128"/>
        <end position="150"/>
    </location>
</feature>
<keyword evidence="3 6" id="KW-1133">Transmembrane helix</keyword>
<evidence type="ECO:0000259" key="7">
    <source>
        <dbReference type="Pfam" id="PF20684"/>
    </source>
</evidence>
<evidence type="ECO:0000256" key="4">
    <source>
        <dbReference type="ARBA" id="ARBA00023136"/>
    </source>
</evidence>
<proteinExistence type="inferred from homology"/>
<evidence type="ECO:0000256" key="3">
    <source>
        <dbReference type="ARBA" id="ARBA00022989"/>
    </source>
</evidence>
<keyword evidence="4 6" id="KW-0472">Membrane</keyword>
<name>A0A093VI01_TALMA</name>
<accession>A0A093VI01</accession>
<dbReference type="GO" id="GO:0016020">
    <property type="term" value="C:membrane"/>
    <property type="evidence" value="ECO:0007669"/>
    <property type="project" value="UniProtKB-SubCell"/>
</dbReference>
<feature type="transmembrane region" description="Helical" evidence="6">
    <location>
        <begin position="94"/>
        <end position="116"/>
    </location>
</feature>
<evidence type="ECO:0000256" key="5">
    <source>
        <dbReference type="ARBA" id="ARBA00038359"/>
    </source>
</evidence>
<dbReference type="PANTHER" id="PTHR33048">
    <property type="entry name" value="PTH11-LIKE INTEGRAL MEMBRANE PROTEIN (AFU_ORTHOLOGUE AFUA_5G11245)"/>
    <property type="match status" value="1"/>
</dbReference>
<comment type="subcellular location">
    <subcellularLocation>
        <location evidence="1">Membrane</location>
        <topology evidence="1">Multi-pass membrane protein</topology>
    </subcellularLocation>
</comment>
<dbReference type="AlphaFoldDB" id="A0A093VI01"/>
<dbReference type="PANTHER" id="PTHR33048:SF155">
    <property type="entry name" value="INTEGRAL MEMBRANE PROTEIN"/>
    <property type="match status" value="1"/>
</dbReference>
<evidence type="ECO:0000256" key="2">
    <source>
        <dbReference type="ARBA" id="ARBA00022692"/>
    </source>
</evidence>
<dbReference type="InterPro" id="IPR052337">
    <property type="entry name" value="SAT4-like"/>
</dbReference>
<feature type="domain" description="Rhodopsin" evidence="7">
    <location>
        <begin position="33"/>
        <end position="279"/>
    </location>
</feature>
<comment type="caution">
    <text evidence="8">The sequence shown here is derived from an EMBL/GenBank/DDBJ whole genome shotgun (WGS) entry which is preliminary data.</text>
</comment>
<feature type="transmembrane region" description="Helical" evidence="6">
    <location>
        <begin position="213"/>
        <end position="234"/>
    </location>
</feature>
<feature type="transmembrane region" description="Helical" evidence="6">
    <location>
        <begin position="53"/>
        <end position="74"/>
    </location>
</feature>
<feature type="transmembrane region" description="Helical" evidence="6">
    <location>
        <begin position="179"/>
        <end position="201"/>
    </location>
</feature>
<gene>
    <name evidence="8" type="ORF">GQ26_0190670</name>
</gene>
<dbReference type="EMBL" id="JPOX01000019">
    <property type="protein sequence ID" value="KFX46321.1"/>
    <property type="molecule type" value="Genomic_DNA"/>
</dbReference>
<dbReference type="InterPro" id="IPR049326">
    <property type="entry name" value="Rhodopsin_dom_fungi"/>
</dbReference>
<evidence type="ECO:0000256" key="6">
    <source>
        <dbReference type="SAM" id="Phobius"/>
    </source>
</evidence>
<dbReference type="eggNOG" id="ENOG502SHVM">
    <property type="taxonomic scope" value="Eukaryota"/>
</dbReference>
<evidence type="ECO:0000313" key="8">
    <source>
        <dbReference type="EMBL" id="KFX46321.1"/>
    </source>
</evidence>
<dbReference type="Pfam" id="PF20684">
    <property type="entry name" value="Fung_rhodopsin"/>
    <property type="match status" value="1"/>
</dbReference>
<keyword evidence="2 6" id="KW-0812">Transmembrane</keyword>
<sequence length="365" mass="39971">MDTQTGPTVASTAVATKCALWVVTAAATTTFILRIWSRLLLTRDLGYEDLVMAIGWAVSIAAGIVLNLSINASILATKNAENMVVDLPFALKLALISVSLGINALFLPKISVALLLTRLLRPSRWAKFTLISTSILAFILGVVGVILTFVQCNPIPGQWNPERYHPTCWDPSIQENYSYFVGAFSALLDLAYAIYPASVFWKLKLVNSRKIELSILMGLGTISGAVAIYKTSLLRLLANREAGIDTALYESSRLTLWTIIEANIIIIAACVPLTTPIFRWFRNKTVVTFTGARSTAVATNGGSSKNSKYATHESEHNFSRITKDKYPAYNPDGSQIYIRDDFEVQSYRDLELDGISPTHTGPSGP</sequence>